<dbReference type="CDD" id="cd04818">
    <property type="entry name" value="PA_subtilisin_1"/>
    <property type="match status" value="1"/>
</dbReference>
<protein>
    <submittedName>
        <fullName evidence="14">Serine protease</fullName>
    </submittedName>
</protein>
<accession>A0A150WU22</accession>
<dbReference type="GO" id="GO:0006508">
    <property type="term" value="P:proteolysis"/>
    <property type="evidence" value="ECO:0007669"/>
    <property type="project" value="UniProtKB-KW"/>
</dbReference>
<gene>
    <name evidence="14" type="ORF">AZI85_14775</name>
</gene>
<evidence type="ECO:0000256" key="6">
    <source>
        <dbReference type="ARBA" id="ARBA00022801"/>
    </source>
</evidence>
<dbReference type="Gene3D" id="3.50.30.30">
    <property type="match status" value="1"/>
</dbReference>
<evidence type="ECO:0000256" key="11">
    <source>
        <dbReference type="SAM" id="SignalP"/>
    </source>
</evidence>
<dbReference type="Pfam" id="PF02225">
    <property type="entry name" value="PA"/>
    <property type="match status" value="1"/>
</dbReference>
<evidence type="ECO:0000256" key="9">
    <source>
        <dbReference type="PROSITE-ProRule" id="PRU01240"/>
    </source>
</evidence>
<dbReference type="PROSITE" id="PS00137">
    <property type="entry name" value="SUBTILASE_HIS"/>
    <property type="match status" value="1"/>
</dbReference>
<comment type="similarity">
    <text evidence="1 9 10">Belongs to the peptidase S8 family.</text>
</comment>
<reference evidence="14 15" key="1">
    <citation type="submission" date="2016-03" db="EMBL/GenBank/DDBJ databases">
        <authorList>
            <person name="Ploux O."/>
        </authorList>
    </citation>
    <scope>NUCLEOTIDE SEQUENCE [LARGE SCALE GENOMIC DNA]</scope>
    <source>
        <strain evidence="14 15">BER2</strain>
    </source>
</reference>
<dbReference type="InterPro" id="IPR036852">
    <property type="entry name" value="Peptidase_S8/S53_dom_sf"/>
</dbReference>
<dbReference type="InterPro" id="IPR046450">
    <property type="entry name" value="PA_dom_sf"/>
</dbReference>
<dbReference type="EMBL" id="LUKF01000003">
    <property type="protein sequence ID" value="KYG69964.1"/>
    <property type="molecule type" value="Genomic_DNA"/>
</dbReference>
<dbReference type="InterPro" id="IPR000209">
    <property type="entry name" value="Peptidase_S8/S53_dom"/>
</dbReference>
<keyword evidence="5 11" id="KW-0732">Signal</keyword>
<dbReference type="GO" id="GO:0004252">
    <property type="term" value="F:serine-type endopeptidase activity"/>
    <property type="evidence" value="ECO:0007669"/>
    <property type="project" value="UniProtKB-UniRule"/>
</dbReference>
<dbReference type="InterPro" id="IPR022398">
    <property type="entry name" value="Peptidase_S8_His-AS"/>
</dbReference>
<dbReference type="Gene3D" id="3.40.50.200">
    <property type="entry name" value="Peptidase S8/S53 domain"/>
    <property type="match status" value="1"/>
</dbReference>
<dbReference type="InterPro" id="IPR015500">
    <property type="entry name" value="Peptidase_S8_subtilisin-rel"/>
</dbReference>
<dbReference type="InterPro" id="IPR003137">
    <property type="entry name" value="PA_domain"/>
</dbReference>
<comment type="caution">
    <text evidence="14">The sequence shown here is derived from an EMBL/GenBank/DDBJ whole genome shotgun (WGS) entry which is preliminary data.</text>
</comment>
<feature type="active site" description="Charge relay system" evidence="8 9">
    <location>
        <position position="582"/>
    </location>
</feature>
<dbReference type="InterPro" id="IPR023827">
    <property type="entry name" value="Peptidase_S8_Asp-AS"/>
</dbReference>
<dbReference type="Gene3D" id="2.60.40.10">
    <property type="entry name" value="Immunoglobulins"/>
    <property type="match status" value="1"/>
</dbReference>
<dbReference type="CDD" id="cd07474">
    <property type="entry name" value="Peptidases_S8_subtilisin_Vpr-like"/>
    <property type="match status" value="1"/>
</dbReference>
<feature type="active site" description="Charge relay system" evidence="8 9">
    <location>
        <position position="188"/>
    </location>
</feature>
<feature type="signal peptide" evidence="11">
    <location>
        <begin position="1"/>
        <end position="26"/>
    </location>
</feature>
<dbReference type="PANTHER" id="PTHR43806">
    <property type="entry name" value="PEPTIDASE S8"/>
    <property type="match status" value="1"/>
</dbReference>
<feature type="domain" description="Peptidase S8/S53" evidence="12">
    <location>
        <begin position="179"/>
        <end position="612"/>
    </location>
</feature>
<dbReference type="InterPro" id="IPR034213">
    <property type="entry name" value="S8_Vpr-like"/>
</dbReference>
<evidence type="ECO:0000256" key="8">
    <source>
        <dbReference type="PIRSR" id="PIRSR615500-1"/>
    </source>
</evidence>
<dbReference type="AlphaFoldDB" id="A0A150WU22"/>
<dbReference type="PANTHER" id="PTHR43806:SF11">
    <property type="entry name" value="CEREVISIN-RELATED"/>
    <property type="match status" value="1"/>
</dbReference>
<dbReference type="Pfam" id="PF00082">
    <property type="entry name" value="Peptidase_S8"/>
    <property type="match status" value="1"/>
</dbReference>
<evidence type="ECO:0000256" key="3">
    <source>
        <dbReference type="ARBA" id="ARBA00022525"/>
    </source>
</evidence>
<name>A0A150WU22_BDEBC</name>
<organism evidence="14 15">
    <name type="scientific">Bdellovibrio bacteriovorus</name>
    <dbReference type="NCBI Taxonomy" id="959"/>
    <lineage>
        <taxon>Bacteria</taxon>
        <taxon>Pseudomonadati</taxon>
        <taxon>Bdellovibrionota</taxon>
        <taxon>Bdellovibrionia</taxon>
        <taxon>Bdellovibrionales</taxon>
        <taxon>Pseudobdellovibrionaceae</taxon>
        <taxon>Bdellovibrio</taxon>
    </lineage>
</organism>
<dbReference type="PRINTS" id="PR00723">
    <property type="entry name" value="SUBTILISIN"/>
</dbReference>
<keyword evidence="6 9" id="KW-0378">Hydrolase</keyword>
<feature type="chain" id="PRO_5007573667" evidence="11">
    <location>
        <begin position="27"/>
        <end position="1048"/>
    </location>
</feature>
<evidence type="ECO:0000256" key="10">
    <source>
        <dbReference type="RuleBase" id="RU003355"/>
    </source>
</evidence>
<dbReference type="SUPFAM" id="SSF52743">
    <property type="entry name" value="Subtilisin-like"/>
    <property type="match status" value="1"/>
</dbReference>
<evidence type="ECO:0000259" key="12">
    <source>
        <dbReference type="Pfam" id="PF00082"/>
    </source>
</evidence>
<sequence length="1048" mass="110677">MKLQSFAARSSLISLLLSLGIAGCTASKTAPGEISNNGFLDGLYSTRPQVEEPFIAILKLQNPALLESAQRKDGKLQIDKRLLAAIEAEQKATIEELAAISPDIRVLIRYRLVLNGIAIWAPAKAFDAIKGLPNVVMTEKSGHFSRPIIQATETAGRLGANTSVKFIGSEAAHALNIRGQGMKVGIIDTGIDYTHAMFLGKGTEEAYKANNPSVANAGFPNKKVVGGIDLVGTEYNSGSPNYEKRIPRPDVNPLDEGGHGTHVAGTVAGIGDNVNTYSGVAPDADLYAIKVFGAKGSTSDEVVIAALEYSVDPNGDLNFDDQLDVVNLSLGSGYGNPHIMYNHAIKNTVLGGTVVVAAAGNNGDKSYIVGAPGVSDDAISVASVIDDSNQNVQFPAAAFVTSSGVLKEEFLEGAITKPLADVTELKGELIFLGVADKDFDEATKAQIKGKVAFIDRGVVAFADKIKRAHEAGAIAVIVANNADGEMIVMGGEGSYDIPGIMITKKSATAVKTEMAKGAVIVDLKSGAIIEKPWLADTASPFSSRGPRSEDGMIKPEISSPGSNIISADMGLGAKGVANSGTSMAAPHVAGVMALLKQKFNTLTPAELKSVLLGHGKVISDANKKIYTISRQGAGRVQVAESLKAQVVSIPATVSLGITDVEKQKTLSRQITLKNISDSALTLTPEWSGSAALKVTVSSVTLAAGESKTITVTAKIIGSLMQNQTDELDGFLKFKTSEAVALKLPTLAVVRQISQVSAKSLTVHATSAADAAGSVATLEIQNKGVNTGYAYLFNLLGSDSRKKDPKPDLAHNRNCDMQSAGYRIIEKDRVKKLQVAIKLFEGMTTWNTCEVNVQLDADGDGVTDQELAGLPAEDVPGLTGEQFATLLLDGAKARELRKKFETDFAANPEKAKEDYSAAVLDQQAMYVFDNSTLAIIEADISALALAETGELNIKVSTTHQDNGVIEYDDYLENQDTKWQKVSVNSLAQAYAELPEEIELAGGTSQSLSLVKGYGAESMVLYAPQNRAVRDTVLEDSQSQVVPVTYNSED</sequence>
<keyword evidence="3" id="KW-0964">Secreted</keyword>
<keyword evidence="7 9" id="KW-0720">Serine protease</keyword>
<evidence type="ECO:0000256" key="4">
    <source>
        <dbReference type="ARBA" id="ARBA00022670"/>
    </source>
</evidence>
<evidence type="ECO:0000256" key="2">
    <source>
        <dbReference type="ARBA" id="ARBA00022512"/>
    </source>
</evidence>
<evidence type="ECO:0000256" key="5">
    <source>
        <dbReference type="ARBA" id="ARBA00022729"/>
    </source>
</evidence>
<dbReference type="PROSITE" id="PS00136">
    <property type="entry name" value="SUBTILASE_ASP"/>
    <property type="match status" value="1"/>
</dbReference>
<dbReference type="PROSITE" id="PS51257">
    <property type="entry name" value="PROKAR_LIPOPROTEIN"/>
    <property type="match status" value="1"/>
</dbReference>
<dbReference type="Proteomes" id="UP000075391">
    <property type="component" value="Unassembled WGS sequence"/>
</dbReference>
<keyword evidence="2" id="KW-0134">Cell wall</keyword>
<dbReference type="PROSITE" id="PS00138">
    <property type="entry name" value="SUBTILASE_SER"/>
    <property type="match status" value="1"/>
</dbReference>
<dbReference type="PROSITE" id="PS51892">
    <property type="entry name" value="SUBTILASE"/>
    <property type="match status" value="1"/>
</dbReference>
<dbReference type="RefSeq" id="WP_063242880.1">
    <property type="nucleotide sequence ID" value="NZ_LUKF01000003.1"/>
</dbReference>
<proteinExistence type="inferred from homology"/>
<evidence type="ECO:0000313" key="14">
    <source>
        <dbReference type="EMBL" id="KYG69964.1"/>
    </source>
</evidence>
<feature type="active site" description="Charge relay system" evidence="8 9">
    <location>
        <position position="259"/>
    </location>
</feature>
<keyword evidence="4 9" id="KW-0645">Protease</keyword>
<dbReference type="InterPro" id="IPR013783">
    <property type="entry name" value="Ig-like_fold"/>
</dbReference>
<dbReference type="OrthoDB" id="5287364at2"/>
<evidence type="ECO:0000256" key="7">
    <source>
        <dbReference type="ARBA" id="ARBA00022825"/>
    </source>
</evidence>
<feature type="domain" description="PA" evidence="13">
    <location>
        <begin position="435"/>
        <end position="509"/>
    </location>
</feature>
<dbReference type="SUPFAM" id="SSF52025">
    <property type="entry name" value="PA domain"/>
    <property type="match status" value="1"/>
</dbReference>
<evidence type="ECO:0000313" key="15">
    <source>
        <dbReference type="Proteomes" id="UP000075391"/>
    </source>
</evidence>
<dbReference type="InterPro" id="IPR050131">
    <property type="entry name" value="Peptidase_S8_subtilisin-like"/>
</dbReference>
<evidence type="ECO:0000259" key="13">
    <source>
        <dbReference type="Pfam" id="PF02225"/>
    </source>
</evidence>
<dbReference type="InterPro" id="IPR023828">
    <property type="entry name" value="Peptidase_S8_Ser-AS"/>
</dbReference>
<evidence type="ECO:0000256" key="1">
    <source>
        <dbReference type="ARBA" id="ARBA00011073"/>
    </source>
</evidence>